<evidence type="ECO:0000256" key="10">
    <source>
        <dbReference type="ARBA" id="ARBA00022982"/>
    </source>
</evidence>
<keyword evidence="6" id="KW-0285">Flavoprotein</keyword>
<evidence type="ECO:0000256" key="2">
    <source>
        <dbReference type="ARBA" id="ARBA00001974"/>
    </source>
</evidence>
<feature type="domain" description="FAD-binding FR-type" evidence="15">
    <location>
        <begin position="672"/>
        <end position="903"/>
    </location>
</feature>
<gene>
    <name evidence="16" type="ORF">D9619_000753</name>
</gene>
<keyword evidence="9" id="KW-0521">NADP</keyword>
<dbReference type="InterPro" id="IPR039261">
    <property type="entry name" value="FNR_nucleotide-bd"/>
</dbReference>
<dbReference type="Gene3D" id="3.40.920.10">
    <property type="entry name" value="Pyruvate-ferredoxin oxidoreductase, PFOR, domain III"/>
    <property type="match status" value="1"/>
</dbReference>
<dbReference type="Pfam" id="PF00175">
    <property type="entry name" value="NAD_binding_1"/>
    <property type="match status" value="1"/>
</dbReference>
<keyword evidence="8" id="KW-0274">FAD</keyword>
<comment type="cofactor">
    <cofactor evidence="1">
        <name>FMN</name>
        <dbReference type="ChEBI" id="CHEBI:58210"/>
    </cofactor>
</comment>
<dbReference type="InterPro" id="IPR003097">
    <property type="entry name" value="CysJ-like_FAD-binding"/>
</dbReference>
<keyword evidence="17" id="KW-1185">Reference proteome</keyword>
<dbReference type="EMBL" id="JAACJJ010000028">
    <property type="protein sequence ID" value="KAF5321976.1"/>
    <property type="molecule type" value="Genomic_DNA"/>
</dbReference>
<dbReference type="GO" id="GO:0005829">
    <property type="term" value="C:cytosol"/>
    <property type="evidence" value="ECO:0007669"/>
    <property type="project" value="TreeGrafter"/>
</dbReference>
<evidence type="ECO:0000256" key="13">
    <source>
        <dbReference type="ARBA" id="ARBA00059320"/>
    </source>
</evidence>
<dbReference type="OrthoDB" id="1856718at2759"/>
<dbReference type="SUPFAM" id="SSF52922">
    <property type="entry name" value="TK C-terminal domain-like"/>
    <property type="match status" value="1"/>
</dbReference>
<dbReference type="EC" id="1.8.1.2" evidence="4"/>
<dbReference type="SUPFAM" id="SSF63380">
    <property type="entry name" value="Riboflavin synthase domain-like"/>
    <property type="match status" value="1"/>
</dbReference>
<evidence type="ECO:0000256" key="14">
    <source>
        <dbReference type="SAM" id="MobiDB-lite"/>
    </source>
</evidence>
<evidence type="ECO:0000313" key="16">
    <source>
        <dbReference type="EMBL" id="KAF5321976.1"/>
    </source>
</evidence>
<organism evidence="16 17">
    <name type="scientific">Psilocybe cf. subviscida</name>
    <dbReference type="NCBI Taxonomy" id="2480587"/>
    <lineage>
        <taxon>Eukaryota</taxon>
        <taxon>Fungi</taxon>
        <taxon>Dikarya</taxon>
        <taxon>Basidiomycota</taxon>
        <taxon>Agaricomycotina</taxon>
        <taxon>Agaricomycetes</taxon>
        <taxon>Agaricomycetidae</taxon>
        <taxon>Agaricales</taxon>
        <taxon>Agaricineae</taxon>
        <taxon>Strophariaceae</taxon>
        <taxon>Psilocybe</taxon>
    </lineage>
</organism>
<evidence type="ECO:0000256" key="3">
    <source>
        <dbReference type="ARBA" id="ARBA00004774"/>
    </source>
</evidence>
<evidence type="ECO:0000256" key="9">
    <source>
        <dbReference type="ARBA" id="ARBA00022857"/>
    </source>
</evidence>
<dbReference type="InterPro" id="IPR002869">
    <property type="entry name" value="Pyrv_flavodox_OxRed_cen"/>
</dbReference>
<dbReference type="Gene3D" id="2.40.30.10">
    <property type="entry name" value="Translation factors"/>
    <property type="match status" value="1"/>
</dbReference>
<comment type="pathway">
    <text evidence="3">Sulfur metabolism; hydrogen sulfide biosynthesis; hydrogen sulfide from sulfite (NADPH route): step 1/1.</text>
</comment>
<comment type="caution">
    <text evidence="16">The sequence shown here is derived from an EMBL/GenBank/DDBJ whole genome shotgun (WGS) entry which is preliminary data.</text>
</comment>
<protein>
    <recommendedName>
        <fullName evidence="4">assimilatory sulfite reductase (NADPH)</fullName>
        <ecNumber evidence="4">1.8.1.2</ecNumber>
    </recommendedName>
</protein>
<comment type="function">
    <text evidence="13">This enzyme catalyzes the 6-electron reduction of sulfite to sulfide. This is one of several activities required for the biosynthesis of L-cysteine from sulfate.</text>
</comment>
<dbReference type="Gene3D" id="1.20.990.10">
    <property type="entry name" value="NADPH-cytochrome p450 Reductase, Chain A, domain 3"/>
    <property type="match status" value="1"/>
</dbReference>
<dbReference type="InterPro" id="IPR023173">
    <property type="entry name" value="NADPH_Cyt_P450_Rdtase_alpha"/>
</dbReference>
<evidence type="ECO:0000256" key="8">
    <source>
        <dbReference type="ARBA" id="ARBA00022827"/>
    </source>
</evidence>
<dbReference type="PANTHER" id="PTHR19384">
    <property type="entry name" value="NITRIC OXIDE SYNTHASE-RELATED"/>
    <property type="match status" value="1"/>
</dbReference>
<dbReference type="FunFam" id="1.20.990.10:FF:000010">
    <property type="entry name" value="Sulfite reductase [NADPH] flavoprotein component"/>
    <property type="match status" value="1"/>
</dbReference>
<evidence type="ECO:0000256" key="12">
    <source>
        <dbReference type="ARBA" id="ARBA00052219"/>
    </source>
</evidence>
<evidence type="ECO:0000256" key="6">
    <source>
        <dbReference type="ARBA" id="ARBA00022630"/>
    </source>
</evidence>
<comment type="cofactor">
    <cofactor evidence="2">
        <name>FAD</name>
        <dbReference type="ChEBI" id="CHEBI:57692"/>
    </cofactor>
</comment>
<feature type="region of interest" description="Disordered" evidence="14">
    <location>
        <begin position="1"/>
        <end position="35"/>
    </location>
</feature>
<dbReference type="InterPro" id="IPR017927">
    <property type="entry name" value="FAD-bd_FR_type"/>
</dbReference>
<evidence type="ECO:0000256" key="4">
    <source>
        <dbReference type="ARBA" id="ARBA00012604"/>
    </source>
</evidence>
<dbReference type="InterPro" id="IPR001709">
    <property type="entry name" value="Flavoprot_Pyr_Nucl_cyt_Rdtase"/>
</dbReference>
<dbReference type="SUPFAM" id="SSF53323">
    <property type="entry name" value="Pyruvate-ferredoxin oxidoreductase, PFOR, domain III"/>
    <property type="match status" value="1"/>
</dbReference>
<dbReference type="PRINTS" id="PR00371">
    <property type="entry name" value="FPNCR"/>
</dbReference>
<keyword evidence="5" id="KW-0813">Transport</keyword>
<dbReference type="GO" id="GO:0004783">
    <property type="term" value="F:sulfite reductase (NADPH) activity"/>
    <property type="evidence" value="ECO:0007669"/>
    <property type="project" value="UniProtKB-EC"/>
</dbReference>
<feature type="compositionally biased region" description="Low complexity" evidence="14">
    <location>
        <begin position="9"/>
        <end position="20"/>
    </location>
</feature>
<dbReference type="Gene3D" id="3.40.50.970">
    <property type="match status" value="1"/>
</dbReference>
<evidence type="ECO:0000256" key="7">
    <source>
        <dbReference type="ARBA" id="ARBA00022643"/>
    </source>
</evidence>
<reference evidence="16 17" key="1">
    <citation type="journal article" date="2020" name="ISME J.">
        <title>Uncovering the hidden diversity of litter-decomposition mechanisms in mushroom-forming fungi.</title>
        <authorList>
            <person name="Floudas D."/>
            <person name="Bentzer J."/>
            <person name="Ahren D."/>
            <person name="Johansson T."/>
            <person name="Persson P."/>
            <person name="Tunlid A."/>
        </authorList>
    </citation>
    <scope>NUCLEOTIDE SEQUENCE [LARGE SCALE GENOMIC DNA]</scope>
    <source>
        <strain evidence="16 17">CBS 101986</strain>
    </source>
</reference>
<dbReference type="Pfam" id="PF00667">
    <property type="entry name" value="FAD_binding_1"/>
    <property type="match status" value="1"/>
</dbReference>
<dbReference type="CDD" id="cd06207">
    <property type="entry name" value="CyPoR_like"/>
    <property type="match status" value="1"/>
</dbReference>
<dbReference type="GO" id="GO:0010181">
    <property type="term" value="F:FMN binding"/>
    <property type="evidence" value="ECO:0007669"/>
    <property type="project" value="TreeGrafter"/>
</dbReference>
<dbReference type="InterPro" id="IPR009014">
    <property type="entry name" value="Transketo_C/PFOR_II"/>
</dbReference>
<dbReference type="PROSITE" id="PS51384">
    <property type="entry name" value="FAD_FR"/>
    <property type="match status" value="1"/>
</dbReference>
<comment type="catalytic activity">
    <reaction evidence="12">
        <text>hydrogen sulfide + 3 NADP(+) + 3 H2O = sulfite + 3 NADPH + 4 H(+)</text>
        <dbReference type="Rhea" id="RHEA:13801"/>
        <dbReference type="ChEBI" id="CHEBI:15377"/>
        <dbReference type="ChEBI" id="CHEBI:15378"/>
        <dbReference type="ChEBI" id="CHEBI:17359"/>
        <dbReference type="ChEBI" id="CHEBI:29919"/>
        <dbReference type="ChEBI" id="CHEBI:57783"/>
        <dbReference type="ChEBI" id="CHEBI:58349"/>
        <dbReference type="EC" id="1.8.1.2"/>
    </reaction>
</comment>
<dbReference type="AlphaFoldDB" id="A0A8H5BFJ2"/>
<evidence type="ECO:0000313" key="17">
    <source>
        <dbReference type="Proteomes" id="UP000567179"/>
    </source>
</evidence>
<proteinExistence type="predicted"/>
<sequence>MALQNSGASTPLSSTTTLSPPGSPGPKKSRNHLLFNNPRTPASTLIEYISSKPENSSFVYVYDVAEQVGFGTITKEWAKSTNITTAKVVDLQTRSGAGLTLVGRLSQGTSSDASNGTVLTAYTTPSGLAQMAPSFLYLPAPSASTRLIVQVPTVTPVGETLALSPTLSSLTSVWPILPESVAVLLSATPQQAADFATLSYKIHNSHVVHLFDHHSAAREIGHAIVPLTSVNDGVTVQKALQEAGYQFFEYHGDKAATNVAVVLNGPLALTLKAAVKAKDGGLGVVVVNVLRPWDEDALKSVLPSTATTVHVLDDVPSAVTQGSLYVEVFSSLFNANPKRTIKSHRITPAQTQTFTSNGGAFLDYIKDISHIDISSSISSAKKVLLFGAPNTPLASFPAVLEELFLKKQGILSRLLTEHDVFSKPGGIVASRLLISRQNGSDLIPFSAVLPIDSYSTGHSDFLGIFDQTLLKTHSILKHAKAGSTVVVTTSWTADEFVASVSEDLKALIIKRNLIVLIFDAKSVASALVGAKGNVGDAQNLLLELIFLRLYLGKAATEETVLQLARASFADQVAGVPLSEFNAQAWSRLRAVSVPGPEDDASVTTPADASLLKDFEANAIAVEVDEGDTVVNGARLSSWHDAAKHLMFPAVLSPGHTAAPGERNPALRPEIEDTTFLVTCTVNKRLTPLEYDRNVFHLEFDTSGTGLKYAIGEALGVHGWNDEQEVLDFCAWYGVDPNRLVTIPVATDSTRMHTRTVLQALQQQIDLFGRPPKSFYTDLADFATKDVDRYALRFIGSPEGASTFKKLAEKDTVSFADVLRMYGSARPGIERLCEIIGDIKPRHYSIASAQSVVGDRVDLLVVTVDWLTPSGSPRFGQCTRYLADLKIGQKVTVSIKPSVMKLPPNPKQPLIMAGLGTGAAPFRAFLQHLALLASRGEEIGPVYYYFGSRYQAAEYLYGEEIEAFILDGIITRAGLAFSRDSKKKVYIQHKMLEDAGALAKMLHDDEGVFYLCGPTWPVPDVYEALVNALVRYKGDATQAGEYLESLKEEERYVLEVY</sequence>
<evidence type="ECO:0000256" key="11">
    <source>
        <dbReference type="ARBA" id="ARBA00023002"/>
    </source>
</evidence>
<evidence type="ECO:0000256" key="1">
    <source>
        <dbReference type="ARBA" id="ARBA00001917"/>
    </source>
</evidence>
<dbReference type="SUPFAM" id="SSF52343">
    <property type="entry name" value="Ferredoxin reductase-like, C-terminal NADP-linked domain"/>
    <property type="match status" value="1"/>
</dbReference>
<dbReference type="PANTHER" id="PTHR19384:SF109">
    <property type="entry name" value="SULFITE REDUCTASE [NADPH] FLAVOPROTEIN COMPONENT"/>
    <property type="match status" value="1"/>
</dbReference>
<keyword evidence="7" id="KW-0288">FMN</keyword>
<dbReference type="Gene3D" id="3.40.50.80">
    <property type="entry name" value="Nucleotide-binding domain of ferredoxin-NADP reductase (FNR) module"/>
    <property type="match status" value="1"/>
</dbReference>
<keyword evidence="11" id="KW-0560">Oxidoreductase</keyword>
<dbReference type="Proteomes" id="UP000567179">
    <property type="component" value="Unassembled WGS sequence"/>
</dbReference>
<name>A0A8H5BFJ2_9AGAR</name>
<accession>A0A8H5BFJ2</accession>
<dbReference type="InterPro" id="IPR001433">
    <property type="entry name" value="OxRdtase_FAD/NAD-bd"/>
</dbReference>
<evidence type="ECO:0000256" key="5">
    <source>
        <dbReference type="ARBA" id="ARBA00022448"/>
    </source>
</evidence>
<evidence type="ECO:0000259" key="15">
    <source>
        <dbReference type="PROSITE" id="PS51384"/>
    </source>
</evidence>
<dbReference type="GO" id="GO:0050660">
    <property type="term" value="F:flavin adenine dinucleotide binding"/>
    <property type="evidence" value="ECO:0007669"/>
    <property type="project" value="TreeGrafter"/>
</dbReference>
<dbReference type="InterPro" id="IPR017938">
    <property type="entry name" value="Riboflavin_synthase-like_b-brl"/>
</dbReference>
<keyword evidence="10" id="KW-0249">Electron transport</keyword>